<evidence type="ECO:0000313" key="2">
    <source>
        <dbReference type="Proteomes" id="UP000282977"/>
    </source>
</evidence>
<dbReference type="EMBL" id="RZUL01000001">
    <property type="protein sequence ID" value="RVT43426.1"/>
    <property type="molecule type" value="Genomic_DNA"/>
</dbReference>
<name>A0A437JBX2_9SPHN</name>
<gene>
    <name evidence="1" type="ORF">ENE74_01995</name>
</gene>
<organism evidence="1 2">
    <name type="scientific">Sphingobium algorifonticola</name>
    <dbReference type="NCBI Taxonomy" id="2008318"/>
    <lineage>
        <taxon>Bacteria</taxon>
        <taxon>Pseudomonadati</taxon>
        <taxon>Pseudomonadota</taxon>
        <taxon>Alphaproteobacteria</taxon>
        <taxon>Sphingomonadales</taxon>
        <taxon>Sphingomonadaceae</taxon>
        <taxon>Sphingobium</taxon>
    </lineage>
</organism>
<comment type="caution">
    <text evidence="1">The sequence shown here is derived from an EMBL/GenBank/DDBJ whole genome shotgun (WGS) entry which is preliminary data.</text>
</comment>
<keyword evidence="2" id="KW-1185">Reference proteome</keyword>
<evidence type="ECO:0000313" key="1">
    <source>
        <dbReference type="EMBL" id="RVT43426.1"/>
    </source>
</evidence>
<protein>
    <submittedName>
        <fullName evidence="1">Phage tail assembly chaperone</fullName>
    </submittedName>
</protein>
<dbReference type="InterPro" id="IPR019056">
    <property type="entry name" value="Phage_TAC_6"/>
</dbReference>
<proteinExistence type="predicted"/>
<accession>A0A437JBX2</accession>
<dbReference type="Proteomes" id="UP000282977">
    <property type="component" value="Unassembled WGS sequence"/>
</dbReference>
<dbReference type="RefSeq" id="WP_127688962.1">
    <property type="nucleotide sequence ID" value="NZ_RZUL01000001.1"/>
</dbReference>
<dbReference type="AlphaFoldDB" id="A0A437JBX2"/>
<dbReference type="Pfam" id="PF09550">
    <property type="entry name" value="Phage_TAC_6"/>
    <property type="match status" value="1"/>
</dbReference>
<reference evidence="1 2" key="1">
    <citation type="submission" date="2019-01" db="EMBL/GenBank/DDBJ databases">
        <authorList>
            <person name="Chen W.-M."/>
        </authorList>
    </citation>
    <scope>NUCLEOTIDE SEQUENCE [LARGE SCALE GENOMIC DNA]</scope>
    <source>
        <strain evidence="1 2">TLA-22</strain>
    </source>
</reference>
<sequence length="73" mass="7323">MTQFTDTAIRLSGVTALVLGWVPDVFWGATPDELGAILDAANSGTVPFGGGGGGGAPPDAATIARLMEMYPDG</sequence>
<dbReference type="OrthoDB" id="7582980at2"/>